<protein>
    <submittedName>
        <fullName evidence="5">DNA-binding transcriptional regulator YafY, contains an HTH and WYL domains</fullName>
    </submittedName>
</protein>
<dbReference type="RefSeq" id="WP_253667487.1">
    <property type="nucleotide sequence ID" value="NZ_JAMTCP010000001.1"/>
</dbReference>
<dbReference type="EMBL" id="JAMTCP010000001">
    <property type="protein sequence ID" value="MCP2256489.1"/>
    <property type="molecule type" value="Genomic_DNA"/>
</dbReference>
<dbReference type="PROSITE" id="PS52050">
    <property type="entry name" value="WYL"/>
    <property type="match status" value="1"/>
</dbReference>
<dbReference type="Proteomes" id="UP001205311">
    <property type="component" value="Unassembled WGS sequence"/>
</dbReference>
<evidence type="ECO:0000259" key="4">
    <source>
        <dbReference type="PROSITE" id="PS51000"/>
    </source>
</evidence>
<evidence type="ECO:0000256" key="3">
    <source>
        <dbReference type="ARBA" id="ARBA00023163"/>
    </source>
</evidence>
<dbReference type="SUPFAM" id="SSF46785">
    <property type="entry name" value="Winged helix' DNA-binding domain"/>
    <property type="match status" value="1"/>
</dbReference>
<dbReference type="InterPro" id="IPR013196">
    <property type="entry name" value="HTH_11"/>
</dbReference>
<evidence type="ECO:0000313" key="6">
    <source>
        <dbReference type="Proteomes" id="UP001205311"/>
    </source>
</evidence>
<organism evidence="5 6">
    <name type="scientific">Streptoalloteichus tenebrarius (strain ATCC 17920 / DSM 40477 / JCM 4838 / CBS 697.72 / NBRC 16177 / NCIMB 11028 / NRRL B-12390 / A12253. 1 / ISP 5477)</name>
    <name type="common">Streptomyces tenebrarius</name>
    <dbReference type="NCBI Taxonomy" id="1933"/>
    <lineage>
        <taxon>Bacteria</taxon>
        <taxon>Bacillati</taxon>
        <taxon>Actinomycetota</taxon>
        <taxon>Actinomycetes</taxon>
        <taxon>Pseudonocardiales</taxon>
        <taxon>Pseudonocardiaceae</taxon>
        <taxon>Streptoalloteichus</taxon>
    </lineage>
</organism>
<dbReference type="InterPro" id="IPR026881">
    <property type="entry name" value="WYL_dom"/>
</dbReference>
<dbReference type="PIRSF" id="PIRSF016838">
    <property type="entry name" value="PafC"/>
    <property type="match status" value="1"/>
</dbReference>
<dbReference type="Pfam" id="PF13280">
    <property type="entry name" value="WYL"/>
    <property type="match status" value="1"/>
</dbReference>
<dbReference type="Gene3D" id="1.10.10.10">
    <property type="entry name" value="Winged helix-like DNA-binding domain superfamily/Winged helix DNA-binding domain"/>
    <property type="match status" value="1"/>
</dbReference>
<dbReference type="Pfam" id="PF08279">
    <property type="entry name" value="HTH_11"/>
    <property type="match status" value="1"/>
</dbReference>
<dbReference type="PROSITE" id="PS00894">
    <property type="entry name" value="HTH_DEOR_1"/>
    <property type="match status" value="1"/>
</dbReference>
<dbReference type="InterPro" id="IPR036390">
    <property type="entry name" value="WH_DNA-bd_sf"/>
</dbReference>
<reference evidence="5 6" key="1">
    <citation type="submission" date="2022-06" db="EMBL/GenBank/DDBJ databases">
        <title>Genomic Encyclopedia of Archaeal and Bacterial Type Strains, Phase II (KMG-II): from individual species to whole genera.</title>
        <authorList>
            <person name="Goeker M."/>
        </authorList>
    </citation>
    <scope>NUCLEOTIDE SEQUENCE [LARGE SCALE GENOMIC DNA]</scope>
    <source>
        <strain evidence="5 6">DSM 40477</strain>
    </source>
</reference>
<keyword evidence="6" id="KW-1185">Reference proteome</keyword>
<gene>
    <name evidence="5" type="ORF">LX15_000172</name>
</gene>
<evidence type="ECO:0000256" key="2">
    <source>
        <dbReference type="ARBA" id="ARBA00023125"/>
    </source>
</evidence>
<dbReference type="InterPro" id="IPR018356">
    <property type="entry name" value="Tscrpt_reg_HTH_DeoR_CS"/>
</dbReference>
<keyword evidence="2 5" id="KW-0238">DNA-binding</keyword>
<dbReference type="GO" id="GO:0003677">
    <property type="term" value="F:DNA binding"/>
    <property type="evidence" value="ECO:0007669"/>
    <property type="project" value="UniProtKB-KW"/>
</dbReference>
<dbReference type="PANTHER" id="PTHR34580:SF3">
    <property type="entry name" value="PROTEIN PAFB"/>
    <property type="match status" value="1"/>
</dbReference>
<dbReference type="PANTHER" id="PTHR34580">
    <property type="match status" value="1"/>
</dbReference>
<accession>A0ABT1HLV2</accession>
<dbReference type="InterPro" id="IPR036388">
    <property type="entry name" value="WH-like_DNA-bd_sf"/>
</dbReference>
<sequence length="325" mass="35712">MVDTSARLLRLLALLQTRRDWATADLAERLGVAARTIRRDMGRLRGLGYPVHSTPGVAGGYRLGAGAALPPLLLDDDEAVAVTVGLRTAADGSVSGIEEASVRALAKLEHLLPARLRHRVATARAMSVPSPSPGPKVDVSVLTALAAACRDHHQLRFDYRDHNAVTSLRTVEPHHLVYTRHRWYLVAFDRDREDWRSFRADRLTPRVPTGPRFTPRQPPAEDLVGFVTRGIADALWRYRARVVVRAPAASVADRLPPTWVLETTDADTCVLDAGADTPHMLAVYLAALDVDFDVLDAPELTERLGVLARRFTRAASSTPQETPQE</sequence>
<dbReference type="InterPro" id="IPR028349">
    <property type="entry name" value="PafC-like"/>
</dbReference>
<feature type="domain" description="HTH deoR-type" evidence="4">
    <location>
        <begin position="4"/>
        <end position="59"/>
    </location>
</feature>
<keyword evidence="3" id="KW-0804">Transcription</keyword>
<name>A0ABT1HLV2_STRSD</name>
<dbReference type="InterPro" id="IPR051534">
    <property type="entry name" value="CBASS_pafABC_assoc_protein"/>
</dbReference>
<dbReference type="InterPro" id="IPR001034">
    <property type="entry name" value="DeoR_HTH"/>
</dbReference>
<evidence type="ECO:0000313" key="5">
    <source>
        <dbReference type="EMBL" id="MCP2256489.1"/>
    </source>
</evidence>
<evidence type="ECO:0000256" key="1">
    <source>
        <dbReference type="ARBA" id="ARBA00023015"/>
    </source>
</evidence>
<dbReference type="PROSITE" id="PS51000">
    <property type="entry name" value="HTH_DEOR_2"/>
    <property type="match status" value="1"/>
</dbReference>
<keyword evidence="1" id="KW-0805">Transcription regulation</keyword>
<proteinExistence type="predicted"/>
<comment type="caution">
    <text evidence="5">The sequence shown here is derived from an EMBL/GenBank/DDBJ whole genome shotgun (WGS) entry which is preliminary data.</text>
</comment>